<evidence type="ECO:0000313" key="3">
    <source>
        <dbReference type="Proteomes" id="UP000198403"/>
    </source>
</evidence>
<dbReference type="EMBL" id="FZNO01000043">
    <property type="protein sequence ID" value="SNR94226.1"/>
    <property type="molecule type" value="Genomic_DNA"/>
</dbReference>
<proteinExistence type="predicted"/>
<dbReference type="Proteomes" id="UP000198403">
    <property type="component" value="Unassembled WGS sequence"/>
</dbReference>
<sequence length="101" mass="10934">MQVVDPDEHGCAGVTAADADVVQPAVVPQTRSPQARRTPGEAYRARPKAAATGIPLINGHFRVRHDTIDSNRNLTDLNDRAEVAQLFWRPSAGRAPPVTRS</sequence>
<organism evidence="2 3">
    <name type="scientific">Blastococcus mobilis</name>
    <dbReference type="NCBI Taxonomy" id="1938746"/>
    <lineage>
        <taxon>Bacteria</taxon>
        <taxon>Bacillati</taxon>
        <taxon>Actinomycetota</taxon>
        <taxon>Actinomycetes</taxon>
        <taxon>Geodermatophilales</taxon>
        <taxon>Geodermatophilaceae</taxon>
        <taxon>Blastococcus</taxon>
    </lineage>
</organism>
<evidence type="ECO:0000313" key="2">
    <source>
        <dbReference type="EMBL" id="SNR94226.1"/>
    </source>
</evidence>
<feature type="compositionally biased region" description="Low complexity" evidence="1">
    <location>
        <begin position="14"/>
        <end position="30"/>
    </location>
</feature>
<accession>A0A239AEZ5</accession>
<dbReference type="AlphaFoldDB" id="A0A239AEZ5"/>
<feature type="region of interest" description="Disordered" evidence="1">
    <location>
        <begin position="1"/>
        <end position="47"/>
    </location>
</feature>
<feature type="compositionally biased region" description="Basic and acidic residues" evidence="1">
    <location>
        <begin position="1"/>
        <end position="10"/>
    </location>
</feature>
<evidence type="ECO:0000256" key="1">
    <source>
        <dbReference type="SAM" id="MobiDB-lite"/>
    </source>
</evidence>
<keyword evidence="3" id="KW-1185">Reference proteome</keyword>
<reference evidence="2 3" key="1">
    <citation type="submission" date="2017-06" db="EMBL/GenBank/DDBJ databases">
        <authorList>
            <person name="Kim H.J."/>
            <person name="Triplett B.A."/>
        </authorList>
    </citation>
    <scope>NUCLEOTIDE SEQUENCE [LARGE SCALE GENOMIC DNA]</scope>
    <source>
        <strain evidence="2 3">DSM 44272</strain>
    </source>
</reference>
<name>A0A239AEZ5_9ACTN</name>
<gene>
    <name evidence="2" type="ORF">SAMN06272737_14322</name>
</gene>
<protein>
    <submittedName>
        <fullName evidence="2">Uncharacterized protein</fullName>
    </submittedName>
</protein>